<dbReference type="Proteomes" id="UP000198606">
    <property type="component" value="Unassembled WGS sequence"/>
</dbReference>
<dbReference type="Gene3D" id="3.40.50.1820">
    <property type="entry name" value="alpha/beta hydrolase"/>
    <property type="match status" value="1"/>
</dbReference>
<proteinExistence type="inferred from homology"/>
<dbReference type="SUPFAM" id="SSF53474">
    <property type="entry name" value="alpha/beta-Hydrolases"/>
    <property type="match status" value="1"/>
</dbReference>
<dbReference type="InterPro" id="IPR050300">
    <property type="entry name" value="GDXG_lipolytic_enzyme"/>
</dbReference>
<evidence type="ECO:0000256" key="1">
    <source>
        <dbReference type="ARBA" id="ARBA00010515"/>
    </source>
</evidence>
<dbReference type="InterPro" id="IPR013094">
    <property type="entry name" value="AB_hydrolase_3"/>
</dbReference>
<feature type="domain" description="Alpha/beta hydrolase fold-3" evidence="3">
    <location>
        <begin position="86"/>
        <end position="295"/>
    </location>
</feature>
<dbReference type="GO" id="GO:0016787">
    <property type="term" value="F:hydrolase activity"/>
    <property type="evidence" value="ECO:0007669"/>
    <property type="project" value="UniProtKB-KW"/>
</dbReference>
<dbReference type="STRING" id="29435.SAMN05216588_11250"/>
<sequence length="321" mass="35107">MAVLPELEAFLQLVELGRFTGKSRPMHEQTPAQARTDFEMASLALDQPSDDGVVCVQASIAARDGWMLQTRLYRGAELGPAPHPTLLYFHGGGYVVGSLDSHDALCRRLAAQGRFALLAVDYRLAPEWRFPTALHDALDTTDWLLREGAGQGLDPSRVAFAGDSVGASLAAVLSIMAAREPQSLALRPRAQVLVYPVTDASSKRASHQDFAEGYLLETATLDWFYRHYARTPADLADWRCSPLLAGDLSGQAPALVYLAGHDPLHDEGLAYAQRLQREGNEVRVVTQHGMTHDFLRMAGLLDEVGAIHVELAQWLGERLSA</sequence>
<organism evidence="4 5">
    <name type="scientific">Phytopseudomonas flavescens</name>
    <dbReference type="NCBI Taxonomy" id="29435"/>
    <lineage>
        <taxon>Bacteria</taxon>
        <taxon>Pseudomonadati</taxon>
        <taxon>Pseudomonadota</taxon>
        <taxon>Gammaproteobacteria</taxon>
        <taxon>Pseudomonadales</taxon>
        <taxon>Pseudomonadaceae</taxon>
        <taxon>Phytopseudomonas</taxon>
    </lineage>
</organism>
<protein>
    <submittedName>
        <fullName evidence="4">Acetyl esterase</fullName>
    </submittedName>
</protein>
<dbReference type="Pfam" id="PF07859">
    <property type="entry name" value="Abhydrolase_3"/>
    <property type="match status" value="1"/>
</dbReference>
<accession>A0A1G8ICT9</accession>
<evidence type="ECO:0000256" key="2">
    <source>
        <dbReference type="ARBA" id="ARBA00022801"/>
    </source>
</evidence>
<evidence type="ECO:0000313" key="4">
    <source>
        <dbReference type="EMBL" id="SDI16672.1"/>
    </source>
</evidence>
<gene>
    <name evidence="4" type="ORF">SAMN05216588_11250</name>
</gene>
<keyword evidence="2" id="KW-0378">Hydrolase</keyword>
<dbReference type="PANTHER" id="PTHR48081:SF8">
    <property type="entry name" value="ALPHA_BETA HYDROLASE FOLD-3 DOMAIN-CONTAINING PROTEIN-RELATED"/>
    <property type="match status" value="1"/>
</dbReference>
<dbReference type="PANTHER" id="PTHR48081">
    <property type="entry name" value="AB HYDROLASE SUPERFAMILY PROTEIN C4A8.06C"/>
    <property type="match status" value="1"/>
</dbReference>
<dbReference type="RefSeq" id="WP_084307222.1">
    <property type="nucleotide sequence ID" value="NZ_FNDG01000012.1"/>
</dbReference>
<comment type="similarity">
    <text evidence="1">Belongs to the 'GDXG' lipolytic enzyme family.</text>
</comment>
<evidence type="ECO:0000259" key="3">
    <source>
        <dbReference type="Pfam" id="PF07859"/>
    </source>
</evidence>
<dbReference type="InterPro" id="IPR002168">
    <property type="entry name" value="Lipase_GDXG_HIS_AS"/>
</dbReference>
<dbReference type="PROSITE" id="PS01173">
    <property type="entry name" value="LIPASE_GDXG_HIS"/>
    <property type="match status" value="1"/>
</dbReference>
<reference evidence="4 5" key="1">
    <citation type="submission" date="2016-10" db="EMBL/GenBank/DDBJ databases">
        <authorList>
            <person name="de Groot N.N."/>
        </authorList>
    </citation>
    <scope>NUCLEOTIDE SEQUENCE [LARGE SCALE GENOMIC DNA]</scope>
    <source>
        <strain evidence="4 5">LMG 18387</strain>
    </source>
</reference>
<dbReference type="AlphaFoldDB" id="A0A1G8ICT9"/>
<name>A0A1G8ICT9_9GAMM</name>
<evidence type="ECO:0000313" key="5">
    <source>
        <dbReference type="Proteomes" id="UP000198606"/>
    </source>
</evidence>
<dbReference type="EMBL" id="FNDG01000012">
    <property type="protein sequence ID" value="SDI16672.1"/>
    <property type="molecule type" value="Genomic_DNA"/>
</dbReference>
<dbReference type="InterPro" id="IPR029058">
    <property type="entry name" value="AB_hydrolase_fold"/>
</dbReference>